<keyword evidence="1" id="KW-1133">Transmembrane helix</keyword>
<protein>
    <submittedName>
        <fullName evidence="4">Uncharacterized protein</fullName>
    </submittedName>
</protein>
<accession>A0A1H0E3M0</accession>
<dbReference type="Pfam" id="PF23471">
    <property type="entry name" value="Cap15_TM"/>
    <property type="match status" value="1"/>
</dbReference>
<feature type="transmembrane region" description="Helical" evidence="1">
    <location>
        <begin position="41"/>
        <end position="61"/>
    </location>
</feature>
<dbReference type="STRING" id="237069.SAMN05216498_3051"/>
<dbReference type="RefSeq" id="WP_093857438.1">
    <property type="nucleotide sequence ID" value="NZ_BJVZ01000005.1"/>
</dbReference>
<name>A0A1H0E3M0_9BACI</name>
<organism evidence="4 5">
    <name type="scientific">Tenuibacillus multivorans</name>
    <dbReference type="NCBI Taxonomy" id="237069"/>
    <lineage>
        <taxon>Bacteria</taxon>
        <taxon>Bacillati</taxon>
        <taxon>Bacillota</taxon>
        <taxon>Bacilli</taxon>
        <taxon>Bacillales</taxon>
        <taxon>Bacillaceae</taxon>
        <taxon>Tenuibacillus</taxon>
    </lineage>
</organism>
<dbReference type="Proteomes" id="UP000199334">
    <property type="component" value="Unassembled WGS sequence"/>
</dbReference>
<feature type="domain" description="Cap1-like TM helices" evidence="3">
    <location>
        <begin position="11"/>
        <end position="67"/>
    </location>
</feature>
<evidence type="ECO:0000259" key="3">
    <source>
        <dbReference type="Pfam" id="PF23471"/>
    </source>
</evidence>
<evidence type="ECO:0000256" key="1">
    <source>
        <dbReference type="SAM" id="Phobius"/>
    </source>
</evidence>
<reference evidence="4 5" key="1">
    <citation type="submission" date="2016-10" db="EMBL/GenBank/DDBJ databases">
        <authorList>
            <person name="de Groot N.N."/>
        </authorList>
    </citation>
    <scope>NUCLEOTIDE SEQUENCE [LARGE SCALE GENOMIC DNA]</scope>
    <source>
        <strain evidence="4 5">CGMCC 1.3442</strain>
    </source>
</reference>
<proteinExistence type="predicted"/>
<dbReference type="EMBL" id="FNIG01000008">
    <property type="protein sequence ID" value="SDN76970.1"/>
    <property type="molecule type" value="Genomic_DNA"/>
</dbReference>
<feature type="domain" description="CD-NTase-associated protein 15" evidence="2">
    <location>
        <begin position="77"/>
        <end position="196"/>
    </location>
</feature>
<dbReference type="Pfam" id="PF18153">
    <property type="entry name" value="Cap15_CD_rec"/>
    <property type="match status" value="1"/>
</dbReference>
<evidence type="ECO:0000259" key="2">
    <source>
        <dbReference type="Pfam" id="PF18153"/>
    </source>
</evidence>
<gene>
    <name evidence="4" type="ORF">SAMN05216498_3051</name>
</gene>
<dbReference type="AlphaFoldDB" id="A0A1H0E3M0"/>
<evidence type="ECO:0000313" key="4">
    <source>
        <dbReference type="EMBL" id="SDN76970.1"/>
    </source>
</evidence>
<sequence length="196" mass="22402">MHEYSIDIERNKIFFGLAAISIIISGLVSSFINAIILTIPFIEFTVSIAAMGLFGILYSLFDKFIWKWKLLKKIGLVQTPNLNGTWKGEFSSSYYDFQESFPAVLIIEQTWSKVCIRGKFNYSKSSSYTASLKVNDGGGINLFYSYYNDKDPEHYKKGMSNHRGYGRLQIIDDSMTGYYFNDPTNNKNHGKLILSK</sequence>
<dbReference type="InterPro" id="IPR056338">
    <property type="entry name" value="Cap15-like_TM"/>
</dbReference>
<keyword evidence="1" id="KW-0472">Membrane</keyword>
<dbReference type="InterPro" id="IPR041208">
    <property type="entry name" value="Cap15"/>
</dbReference>
<evidence type="ECO:0000313" key="5">
    <source>
        <dbReference type="Proteomes" id="UP000199334"/>
    </source>
</evidence>
<feature type="transmembrane region" description="Helical" evidence="1">
    <location>
        <begin position="12"/>
        <end position="35"/>
    </location>
</feature>
<keyword evidence="5" id="KW-1185">Reference proteome</keyword>
<dbReference type="OrthoDB" id="122670at2"/>
<keyword evidence="1" id="KW-0812">Transmembrane</keyword>